<accession>A0ABZ0RU54</accession>
<dbReference type="RefSeq" id="WP_319836135.1">
    <property type="nucleotide sequence ID" value="NZ_CP137624.1"/>
</dbReference>
<proteinExistence type="predicted"/>
<reference evidence="1 2" key="1">
    <citation type="submission" date="2023-09" db="EMBL/GenBank/DDBJ databases">
        <authorList>
            <person name="Page C.A."/>
            <person name="Perez-Diaz I.M."/>
        </authorList>
    </citation>
    <scope>NUCLEOTIDE SEQUENCE [LARGE SCALE GENOMIC DNA]</scope>
    <source>
        <strain evidence="1 2">Ll15</strain>
    </source>
</reference>
<dbReference type="Proteomes" id="UP001322664">
    <property type="component" value="Chromosome"/>
</dbReference>
<gene>
    <name evidence="1" type="ORF">R6U77_14220</name>
</gene>
<evidence type="ECO:0000313" key="2">
    <source>
        <dbReference type="Proteomes" id="UP001322664"/>
    </source>
</evidence>
<name>A0ABZ0RU54_9BACI</name>
<protein>
    <submittedName>
        <fullName evidence="1">Uncharacterized protein</fullName>
    </submittedName>
</protein>
<dbReference type="EMBL" id="CP137624">
    <property type="protein sequence ID" value="WPK11035.1"/>
    <property type="molecule type" value="Genomic_DNA"/>
</dbReference>
<organism evidence="1 2">
    <name type="scientific">Lysinibacillus louembei</name>
    <dbReference type="NCBI Taxonomy" id="1470088"/>
    <lineage>
        <taxon>Bacteria</taxon>
        <taxon>Bacillati</taxon>
        <taxon>Bacillota</taxon>
        <taxon>Bacilli</taxon>
        <taxon>Bacillales</taxon>
        <taxon>Bacillaceae</taxon>
        <taxon>Lysinibacillus</taxon>
    </lineage>
</organism>
<evidence type="ECO:0000313" key="1">
    <source>
        <dbReference type="EMBL" id="WPK11035.1"/>
    </source>
</evidence>
<sequence length="50" mass="5891">MSEQKLDLILAELQKVNDRVTMIDDHATTMNDCMTIIYNFTTYMEKIFNS</sequence>
<keyword evidence="2" id="KW-1185">Reference proteome</keyword>